<dbReference type="Proteomes" id="UP000479000">
    <property type="component" value="Unassembled WGS sequence"/>
</dbReference>
<dbReference type="GO" id="GO:0000932">
    <property type="term" value="C:P-body"/>
    <property type="evidence" value="ECO:0007669"/>
    <property type="project" value="TreeGrafter"/>
</dbReference>
<dbReference type="EMBL" id="CADCXU010007048">
    <property type="protein sequence ID" value="CAA9998421.1"/>
    <property type="molecule type" value="Genomic_DNA"/>
</dbReference>
<dbReference type="OrthoDB" id="16516at2759"/>
<dbReference type="PANTHER" id="PTHR15728">
    <property type="entry name" value="DEADENYLATION COMPLEX CATALYTIC SUBUNIT PAN2"/>
    <property type="match status" value="1"/>
</dbReference>
<dbReference type="Gene3D" id="3.90.70.10">
    <property type="entry name" value="Cysteine proteinases"/>
    <property type="match status" value="1"/>
</dbReference>
<dbReference type="Pfam" id="PF13423">
    <property type="entry name" value="UCH_1"/>
    <property type="match status" value="1"/>
</dbReference>
<keyword evidence="4" id="KW-1185">Reference proteome</keyword>
<dbReference type="InterPro" id="IPR050785">
    <property type="entry name" value="PAN2-PAN3_catalytic_subunit"/>
</dbReference>
<evidence type="ECO:0000259" key="1">
    <source>
        <dbReference type="Pfam" id="PF13423"/>
    </source>
</evidence>
<dbReference type="AlphaFoldDB" id="A0A6H5FUW2"/>
<proteinExistence type="predicted"/>
<evidence type="ECO:0000313" key="4">
    <source>
        <dbReference type="Proteomes" id="UP000479000"/>
    </source>
</evidence>
<dbReference type="InterPro" id="IPR028881">
    <property type="entry name" value="PAN2_UCH_dom"/>
</dbReference>
<evidence type="ECO:0000313" key="2">
    <source>
        <dbReference type="EMBL" id="CAA9993097.1"/>
    </source>
</evidence>
<dbReference type="EMBL" id="CADCXU010000143">
    <property type="protein sequence ID" value="CAA9993097.1"/>
    <property type="molecule type" value="Genomic_DNA"/>
</dbReference>
<protein>
    <recommendedName>
        <fullName evidence="1">PAN2 UCH domain-containing protein</fullName>
    </recommendedName>
</protein>
<dbReference type="GO" id="GO:0000289">
    <property type="term" value="P:nuclear-transcribed mRNA poly(A) tail shortening"/>
    <property type="evidence" value="ECO:0007669"/>
    <property type="project" value="TreeGrafter"/>
</dbReference>
<evidence type="ECO:0000313" key="3">
    <source>
        <dbReference type="EMBL" id="CAA9998421.1"/>
    </source>
</evidence>
<reference evidence="2 4" key="1">
    <citation type="submission" date="2020-02" db="EMBL/GenBank/DDBJ databases">
        <authorList>
            <person name="Ferguson B K."/>
        </authorList>
    </citation>
    <scope>NUCLEOTIDE SEQUENCE [LARGE SCALE GENOMIC DNA]</scope>
</reference>
<sequence length="307" mass="34954">MLCSGAPCHSGNLLRALRSAKEASALRLIVSDNTILDANLLQLVQVSFSECPPIGPGFRGDQSSAESSLLVCRAGIDSYCIKCTPSFWNASVKRPRRRLSSTETPISRVSRFRTSGREKSSRSLRDKKYWKEQMDAAVMKAVQNSEAKQPQLVKVCRYGVACTRAGCRFKHPNQTNGEEPPEIEGELIIYDLYAVICHINDEKKNIVAIINVDPEHPSWFIFNDFRCQNSRGKSRFGRRRSRRSRFVQEMVGVGKLRQNSRGSRRDVRVWEIAQLENTGRSSGRPLNICRFQQRLFVSRLFRLVTIR</sequence>
<dbReference type="GO" id="GO:0031251">
    <property type="term" value="C:PAN complex"/>
    <property type="evidence" value="ECO:0007669"/>
    <property type="project" value="TreeGrafter"/>
</dbReference>
<feature type="domain" description="PAN2 UCH" evidence="1">
    <location>
        <begin position="167"/>
        <end position="225"/>
    </location>
</feature>
<gene>
    <name evidence="3" type="ORF">NTEN_LOCUS4704</name>
    <name evidence="2" type="ORF">NTEN_LOCUS84</name>
</gene>
<dbReference type="PANTHER" id="PTHR15728:SF0">
    <property type="entry name" value="PAN2-PAN3 DEADENYLATION COMPLEX CATALYTIC SUBUNIT PAN2"/>
    <property type="match status" value="1"/>
</dbReference>
<name>A0A6H5FUW2_9HEMI</name>
<accession>A0A6H5FUW2</accession>
<dbReference type="GO" id="GO:0004535">
    <property type="term" value="F:poly(A)-specific ribonuclease activity"/>
    <property type="evidence" value="ECO:0007669"/>
    <property type="project" value="TreeGrafter"/>
</dbReference>
<organism evidence="2 4">
    <name type="scientific">Nesidiocoris tenuis</name>
    <dbReference type="NCBI Taxonomy" id="355587"/>
    <lineage>
        <taxon>Eukaryota</taxon>
        <taxon>Metazoa</taxon>
        <taxon>Ecdysozoa</taxon>
        <taxon>Arthropoda</taxon>
        <taxon>Hexapoda</taxon>
        <taxon>Insecta</taxon>
        <taxon>Pterygota</taxon>
        <taxon>Neoptera</taxon>
        <taxon>Paraneoptera</taxon>
        <taxon>Hemiptera</taxon>
        <taxon>Heteroptera</taxon>
        <taxon>Panheteroptera</taxon>
        <taxon>Cimicomorpha</taxon>
        <taxon>Miridae</taxon>
        <taxon>Dicyphina</taxon>
        <taxon>Nesidiocoris</taxon>
    </lineage>
</organism>